<evidence type="ECO:0000313" key="3">
    <source>
        <dbReference type="Proteomes" id="UP001164746"/>
    </source>
</evidence>
<feature type="domain" description="DUF6589" evidence="1">
    <location>
        <begin position="6"/>
        <end position="97"/>
    </location>
</feature>
<evidence type="ECO:0000313" key="2">
    <source>
        <dbReference type="EMBL" id="WAR12562.1"/>
    </source>
</evidence>
<organism evidence="2 3">
    <name type="scientific">Mya arenaria</name>
    <name type="common">Soft-shell clam</name>
    <dbReference type="NCBI Taxonomy" id="6604"/>
    <lineage>
        <taxon>Eukaryota</taxon>
        <taxon>Metazoa</taxon>
        <taxon>Spiralia</taxon>
        <taxon>Lophotrochozoa</taxon>
        <taxon>Mollusca</taxon>
        <taxon>Bivalvia</taxon>
        <taxon>Autobranchia</taxon>
        <taxon>Heteroconchia</taxon>
        <taxon>Euheterodonta</taxon>
        <taxon>Imparidentia</taxon>
        <taxon>Neoheterodontei</taxon>
        <taxon>Myida</taxon>
        <taxon>Myoidea</taxon>
        <taxon>Myidae</taxon>
        <taxon>Mya</taxon>
    </lineage>
</organism>
<evidence type="ECO:0000259" key="1">
    <source>
        <dbReference type="Pfam" id="PF20231"/>
    </source>
</evidence>
<name>A0ABY7ERE2_MYAAR</name>
<dbReference type="EMBL" id="CP111019">
    <property type="protein sequence ID" value="WAR12562.1"/>
    <property type="molecule type" value="Genomic_DNA"/>
</dbReference>
<keyword evidence="3" id="KW-1185">Reference proteome</keyword>
<proteinExistence type="predicted"/>
<accession>A0ABY7ERE2</accession>
<reference evidence="2" key="1">
    <citation type="submission" date="2022-11" db="EMBL/GenBank/DDBJ databases">
        <title>Centuries of genome instability and evolution in soft-shell clam transmissible cancer (bioRxiv).</title>
        <authorList>
            <person name="Hart S.F.M."/>
            <person name="Yonemitsu M.A."/>
            <person name="Giersch R.M."/>
            <person name="Beal B.F."/>
            <person name="Arriagada G."/>
            <person name="Davis B.W."/>
            <person name="Ostrander E.A."/>
            <person name="Goff S.P."/>
            <person name="Metzger M.J."/>
        </authorList>
    </citation>
    <scope>NUCLEOTIDE SEQUENCE</scope>
    <source>
        <strain evidence="2">MELC-2E11</strain>
        <tissue evidence="2">Siphon/mantle</tissue>
    </source>
</reference>
<sequence length="104" mass="12107">MYDFSIIIARVLVEFFPWLKFAESAVQQTIQEVPDGLKSRNTVIPLPILHKNEQKYAEVIDVLDFYQELFYESAEKPLPKVHIGGDQLTRERLKSCSTNCNRTF</sequence>
<gene>
    <name evidence="2" type="ORF">MAR_026742</name>
</gene>
<protein>
    <recommendedName>
        <fullName evidence="1">DUF6589 domain-containing protein</fullName>
    </recommendedName>
</protein>
<dbReference type="Proteomes" id="UP001164746">
    <property type="component" value="Chromosome 8"/>
</dbReference>
<dbReference type="Pfam" id="PF20231">
    <property type="entry name" value="DUF6589"/>
    <property type="match status" value="1"/>
</dbReference>
<dbReference type="InterPro" id="IPR046496">
    <property type="entry name" value="DUF6589"/>
</dbReference>